<organism evidence="1 2">
    <name type="scientific">Halocatena salina</name>
    <dbReference type="NCBI Taxonomy" id="2934340"/>
    <lineage>
        <taxon>Archaea</taxon>
        <taxon>Methanobacteriati</taxon>
        <taxon>Methanobacteriota</taxon>
        <taxon>Stenosarchaea group</taxon>
        <taxon>Halobacteria</taxon>
        <taxon>Halobacteriales</taxon>
        <taxon>Natronomonadaceae</taxon>
        <taxon>Halocatena</taxon>
    </lineage>
</organism>
<dbReference type="GO" id="GO:0097266">
    <property type="term" value="F:phenylacetyl-CoA 1,2-epoxidase activity"/>
    <property type="evidence" value="ECO:0007669"/>
    <property type="project" value="UniProtKB-EC"/>
</dbReference>
<dbReference type="Pfam" id="PF05138">
    <property type="entry name" value="PaaA_PaaC"/>
    <property type="match status" value="1"/>
</dbReference>
<evidence type="ECO:0000313" key="1">
    <source>
        <dbReference type="EMBL" id="UPM43656.1"/>
    </source>
</evidence>
<keyword evidence="1" id="KW-0560">Oxidoreductase</keyword>
<dbReference type="InterPro" id="IPR009078">
    <property type="entry name" value="Ferritin-like_SF"/>
</dbReference>
<dbReference type="EC" id="1.14.13.149" evidence="1"/>
<dbReference type="GO" id="GO:0005829">
    <property type="term" value="C:cytosol"/>
    <property type="evidence" value="ECO:0007669"/>
    <property type="project" value="TreeGrafter"/>
</dbReference>
<dbReference type="NCBIfam" id="TIGR02158">
    <property type="entry name" value="PA_CoA_Oxy3"/>
    <property type="match status" value="1"/>
</dbReference>
<dbReference type="InterPro" id="IPR011882">
    <property type="entry name" value="PaaC"/>
</dbReference>
<reference evidence="1" key="1">
    <citation type="submission" date="2022-04" db="EMBL/GenBank/DDBJ databases">
        <title>Halocatena sp. nov., isolated from a salt lake.</title>
        <authorList>
            <person name="Cui H.-L."/>
        </authorList>
    </citation>
    <scope>NUCLEOTIDE SEQUENCE</scope>
    <source>
        <strain evidence="1">AD-1</strain>
    </source>
</reference>
<dbReference type="Gene3D" id="1.20.1260.10">
    <property type="match status" value="1"/>
</dbReference>
<protein>
    <submittedName>
        <fullName evidence="1">Phenylacetate-CoA oxygenase subunit PaaC</fullName>
        <ecNumber evidence="1">1.14.13.149</ecNumber>
    </submittedName>
</protein>
<dbReference type="AlphaFoldDB" id="A0A8U0A478"/>
<dbReference type="GeneID" id="71927223"/>
<dbReference type="CDD" id="cd00657">
    <property type="entry name" value="Ferritin_like"/>
    <property type="match status" value="1"/>
</dbReference>
<dbReference type="PANTHER" id="PTHR30458:SF0">
    <property type="entry name" value="1,2-PHENYLACETYL-COA EPOXIDASE, SUBUNIT C"/>
    <property type="match status" value="1"/>
</dbReference>
<dbReference type="Proteomes" id="UP000831768">
    <property type="component" value="Chromosome"/>
</dbReference>
<dbReference type="InterPro" id="IPR052703">
    <property type="entry name" value="Aromatic_CoA_ox/epox"/>
</dbReference>
<gene>
    <name evidence="1" type="primary">paaC</name>
    <name evidence="1" type="ORF">MW046_04210</name>
</gene>
<dbReference type="PANTHER" id="PTHR30458">
    <property type="entry name" value="PHENYLACETIC ACID DEGRADATION PROTEIN PAA"/>
    <property type="match status" value="1"/>
</dbReference>
<name>A0A8U0A478_9EURY</name>
<dbReference type="InterPro" id="IPR012347">
    <property type="entry name" value="Ferritin-like"/>
</dbReference>
<dbReference type="SUPFAM" id="SSF47240">
    <property type="entry name" value="Ferritin-like"/>
    <property type="match status" value="1"/>
</dbReference>
<keyword evidence="2" id="KW-1185">Reference proteome</keyword>
<proteinExistence type="predicted"/>
<dbReference type="EMBL" id="CP096019">
    <property type="protein sequence ID" value="UPM43656.1"/>
    <property type="molecule type" value="Genomic_DNA"/>
</dbReference>
<sequence>MPADQRSGPDELTDRQQAAVEALLFSLADDEFVLAERYTEWQVRAPTLESDLALSNIAQDELGHARLWYDLLTEFGYTESELLFERPPADFTHAALVELPFDDGDWADAILRSYLYDTAERLRLTALEDASYSQIADRIGKIMGEESYHREHAENWLERLCADPDGRANVQAATDRLFPYAVALFEPVDADHEATIQEFGLRSESLDDLREQWLAITVPFLDSLGVRPPVSEDGSLPELPAAYGRGGEHTDHWPVLHEELTRTYRELDRTNTRTITNGSDHAG</sequence>
<dbReference type="GO" id="GO:0010124">
    <property type="term" value="P:phenylacetate catabolic process"/>
    <property type="evidence" value="ECO:0007669"/>
    <property type="project" value="InterPro"/>
</dbReference>
<dbReference type="RefSeq" id="WP_247994318.1">
    <property type="nucleotide sequence ID" value="NZ_CP096019.1"/>
</dbReference>
<accession>A0A8U0A478</accession>
<evidence type="ECO:0000313" key="2">
    <source>
        <dbReference type="Proteomes" id="UP000831768"/>
    </source>
</evidence>
<dbReference type="InterPro" id="IPR007814">
    <property type="entry name" value="PaaA_PaaC"/>
</dbReference>
<dbReference type="KEGG" id="haad:MW046_04210"/>